<dbReference type="EMBL" id="JALPRF010000003">
    <property type="protein sequence ID" value="MCK8493562.1"/>
    <property type="molecule type" value="Genomic_DNA"/>
</dbReference>
<name>A0ABT0HN14_9BACT</name>
<evidence type="ECO:0000313" key="2">
    <source>
        <dbReference type="Proteomes" id="UP001202180"/>
    </source>
</evidence>
<protein>
    <submittedName>
        <fullName evidence="1">Uncharacterized protein</fullName>
    </submittedName>
</protein>
<sequence length="102" mass="11869">MKKILARVELHKLTSENEIPVQRYTVLHEAMAAIQFYQKVQNTTTKEWYELPPAEYITYRDITVSDALNEVEIAASKTGRKYSVFVTNSTTSKWTNLKKIKK</sequence>
<reference evidence="1 2" key="1">
    <citation type="submission" date="2022-04" db="EMBL/GenBank/DDBJ databases">
        <title>Spirosoma sp. strain RP8 genome sequencing and assembly.</title>
        <authorList>
            <person name="Jung Y."/>
        </authorList>
    </citation>
    <scope>NUCLEOTIDE SEQUENCE [LARGE SCALE GENOMIC DNA]</scope>
    <source>
        <strain evidence="1 2">RP8</strain>
    </source>
</reference>
<gene>
    <name evidence="1" type="ORF">M0L20_16975</name>
</gene>
<organism evidence="1 2">
    <name type="scientific">Spirosoma liriopis</name>
    <dbReference type="NCBI Taxonomy" id="2937440"/>
    <lineage>
        <taxon>Bacteria</taxon>
        <taxon>Pseudomonadati</taxon>
        <taxon>Bacteroidota</taxon>
        <taxon>Cytophagia</taxon>
        <taxon>Cytophagales</taxon>
        <taxon>Cytophagaceae</taxon>
        <taxon>Spirosoma</taxon>
    </lineage>
</organism>
<evidence type="ECO:0000313" key="1">
    <source>
        <dbReference type="EMBL" id="MCK8493562.1"/>
    </source>
</evidence>
<dbReference type="Proteomes" id="UP001202180">
    <property type="component" value="Unassembled WGS sequence"/>
</dbReference>
<dbReference type="RefSeq" id="WP_248478164.1">
    <property type="nucleotide sequence ID" value="NZ_JALPRF010000003.1"/>
</dbReference>
<keyword evidence="2" id="KW-1185">Reference proteome</keyword>
<proteinExistence type="predicted"/>
<comment type="caution">
    <text evidence="1">The sequence shown here is derived from an EMBL/GenBank/DDBJ whole genome shotgun (WGS) entry which is preliminary data.</text>
</comment>
<accession>A0ABT0HN14</accession>